<protein>
    <submittedName>
        <fullName evidence="2">GTP-binding protein</fullName>
    </submittedName>
</protein>
<name>A0ABW4P3V0_9NOCA</name>
<keyword evidence="3" id="KW-1185">Reference proteome</keyword>
<comment type="caution">
    <text evidence="2">The sequence shown here is derived from an EMBL/GenBank/DDBJ whole genome shotgun (WGS) entry which is preliminary data.</text>
</comment>
<dbReference type="PANTHER" id="PTHR43603:SF1">
    <property type="entry name" value="ZINC-REGULATED GTPASE METALLOPROTEIN ACTIVATOR 1"/>
    <property type="match status" value="1"/>
</dbReference>
<organism evidence="2 3">
    <name type="scientific">Rhodococcus gannanensis</name>
    <dbReference type="NCBI Taxonomy" id="1960308"/>
    <lineage>
        <taxon>Bacteria</taxon>
        <taxon>Bacillati</taxon>
        <taxon>Actinomycetota</taxon>
        <taxon>Actinomycetes</taxon>
        <taxon>Mycobacteriales</taxon>
        <taxon>Nocardiaceae</taxon>
        <taxon>Rhodococcus</taxon>
    </lineage>
</organism>
<dbReference type="RefSeq" id="WP_378485648.1">
    <property type="nucleotide sequence ID" value="NZ_JBHUFB010000010.1"/>
</dbReference>
<evidence type="ECO:0000259" key="1">
    <source>
        <dbReference type="SMART" id="SM00833"/>
    </source>
</evidence>
<proteinExistence type="predicted"/>
<dbReference type="SMART" id="SM00833">
    <property type="entry name" value="CobW_C"/>
    <property type="match status" value="1"/>
</dbReference>
<dbReference type="Pfam" id="PF07683">
    <property type="entry name" value="CobW_C"/>
    <property type="match status" value="1"/>
</dbReference>
<feature type="domain" description="CobW C-terminal" evidence="1">
    <location>
        <begin position="191"/>
        <end position="288"/>
    </location>
</feature>
<dbReference type="EMBL" id="JBHUFB010000010">
    <property type="protein sequence ID" value="MFD1813158.1"/>
    <property type="molecule type" value="Genomic_DNA"/>
</dbReference>
<gene>
    <name evidence="2" type="ORF">ACFSJG_13100</name>
</gene>
<evidence type="ECO:0000313" key="3">
    <source>
        <dbReference type="Proteomes" id="UP001597286"/>
    </source>
</evidence>
<dbReference type="InterPro" id="IPR051927">
    <property type="entry name" value="Zn_Chap_cDPG_Synth"/>
</dbReference>
<reference evidence="3" key="1">
    <citation type="journal article" date="2019" name="Int. J. Syst. Evol. Microbiol.">
        <title>The Global Catalogue of Microorganisms (GCM) 10K type strain sequencing project: providing services to taxonomists for standard genome sequencing and annotation.</title>
        <authorList>
            <consortium name="The Broad Institute Genomics Platform"/>
            <consortium name="The Broad Institute Genome Sequencing Center for Infectious Disease"/>
            <person name="Wu L."/>
            <person name="Ma J."/>
        </authorList>
    </citation>
    <scope>NUCLEOTIDE SEQUENCE [LARGE SCALE GENOMIC DNA]</scope>
    <source>
        <strain evidence="3">DT72</strain>
    </source>
</reference>
<sequence length="313" mass="33854">MTARAHLHFIQTEATDAFDAAVVRAGIGAPTPFADAIDRLDQFHDDTLLRCPSDACPRHVLTDFTTARLSSDDPIALASVVTTLDTESTWHALTGRSPGTASAVTVAAQIEHATTVVLTEWRALDTESVTLLVALLGHLNPSASLVLLGSDSSIGVDDGRHRDIASAVMANAGWMHVLSGTFTPRTVHDRVATFRYENVRPFHPGRLAELFSDDSDGGGRIVRSAGFFTISSRPDEVALWDQCGTAMTFSLLRHDHSDGEPLTIGQDIAFTGVDLDVARLTTELDACVLDDDELLAGAESWTRWPDPLPRWDE</sequence>
<evidence type="ECO:0000313" key="2">
    <source>
        <dbReference type="EMBL" id="MFD1813158.1"/>
    </source>
</evidence>
<dbReference type="PANTHER" id="PTHR43603">
    <property type="entry name" value="COBW DOMAIN-CONTAINING PROTEIN DDB_G0274527"/>
    <property type="match status" value="1"/>
</dbReference>
<dbReference type="Proteomes" id="UP001597286">
    <property type="component" value="Unassembled WGS sequence"/>
</dbReference>
<dbReference type="InterPro" id="IPR011629">
    <property type="entry name" value="CobW-like_C"/>
</dbReference>
<accession>A0ABW4P3V0</accession>